<gene>
    <name evidence="15" type="ORF">HMPREF9140_00648</name>
</gene>
<feature type="binding site" evidence="12">
    <location>
        <begin position="33"/>
        <end position="40"/>
    </location>
    <ligand>
        <name>ATP</name>
        <dbReference type="ChEBI" id="CHEBI:30616"/>
    </ligand>
</feature>
<keyword evidence="5 12" id="KW-0067">ATP-binding</keyword>
<comment type="similarity">
    <text evidence="1">Belongs to the helicase family. UvrD subfamily.</text>
</comment>
<organism evidence="15 16">
    <name type="scientific">Prevotella micans F0438</name>
    <dbReference type="NCBI Taxonomy" id="883158"/>
    <lineage>
        <taxon>Bacteria</taxon>
        <taxon>Pseudomonadati</taxon>
        <taxon>Bacteroidota</taxon>
        <taxon>Bacteroidia</taxon>
        <taxon>Bacteroidales</taxon>
        <taxon>Prevotellaceae</taxon>
        <taxon>Prevotella</taxon>
    </lineage>
</organism>
<dbReference type="HOGENOM" id="CLU_309912_0_0_10"/>
<dbReference type="InterPro" id="IPR036397">
    <property type="entry name" value="RNaseH_sf"/>
</dbReference>
<dbReference type="Pfam" id="PF00929">
    <property type="entry name" value="RNase_T"/>
    <property type="match status" value="1"/>
</dbReference>
<dbReference type="eggNOG" id="COG0210">
    <property type="taxonomic scope" value="Bacteria"/>
</dbReference>
<evidence type="ECO:0000256" key="7">
    <source>
        <dbReference type="ARBA" id="ARBA00023235"/>
    </source>
</evidence>
<dbReference type="Gene3D" id="3.40.50.300">
    <property type="entry name" value="P-loop containing nucleotide triphosphate hydrolases"/>
    <property type="match status" value="4"/>
</dbReference>
<name>H1Q160_9BACT</name>
<evidence type="ECO:0000313" key="16">
    <source>
        <dbReference type="Proteomes" id="UP000016023"/>
    </source>
</evidence>
<comment type="catalytic activity">
    <reaction evidence="8">
        <text>Couples ATP hydrolysis with the unwinding of duplex DNA by translocating in the 3'-5' direction.</text>
        <dbReference type="EC" id="5.6.2.4"/>
    </reaction>
</comment>
<dbReference type="GO" id="GO:0043138">
    <property type="term" value="F:3'-5' DNA helicase activity"/>
    <property type="evidence" value="ECO:0007669"/>
    <property type="project" value="UniProtKB-EC"/>
</dbReference>
<evidence type="ECO:0000256" key="6">
    <source>
        <dbReference type="ARBA" id="ARBA00023125"/>
    </source>
</evidence>
<evidence type="ECO:0000256" key="8">
    <source>
        <dbReference type="ARBA" id="ARBA00034617"/>
    </source>
</evidence>
<dbReference type="Pfam" id="PF13361">
    <property type="entry name" value="UvrD_C"/>
    <property type="match status" value="1"/>
</dbReference>
<dbReference type="InterPro" id="IPR014016">
    <property type="entry name" value="UvrD-like_ATP-bd"/>
</dbReference>
<dbReference type="Gene3D" id="3.30.420.10">
    <property type="entry name" value="Ribonuclease H-like superfamily/Ribonuclease H"/>
    <property type="match status" value="1"/>
</dbReference>
<evidence type="ECO:0000256" key="5">
    <source>
        <dbReference type="ARBA" id="ARBA00022840"/>
    </source>
</evidence>
<dbReference type="InterPro" id="IPR000212">
    <property type="entry name" value="DNA_helicase_UvrD/REP"/>
</dbReference>
<dbReference type="InterPro" id="IPR013520">
    <property type="entry name" value="Ribonucl_H"/>
</dbReference>
<dbReference type="PANTHER" id="PTHR11070">
    <property type="entry name" value="UVRD / RECB / PCRA DNA HELICASE FAMILY MEMBER"/>
    <property type="match status" value="1"/>
</dbReference>
<keyword evidence="4 12" id="KW-0347">Helicase</keyword>
<evidence type="ECO:0000256" key="2">
    <source>
        <dbReference type="ARBA" id="ARBA00022741"/>
    </source>
</evidence>
<feature type="domain" description="UvrD-like helicase ATP-binding" evidence="13">
    <location>
        <begin position="12"/>
        <end position="343"/>
    </location>
</feature>
<dbReference type="EMBL" id="AGWK01000018">
    <property type="protein sequence ID" value="EHO72888.1"/>
    <property type="molecule type" value="Genomic_DNA"/>
</dbReference>
<feature type="domain" description="UvrD-like helicase C-terminal" evidence="14">
    <location>
        <begin position="348"/>
        <end position="820"/>
    </location>
</feature>
<dbReference type="Pfam" id="PF00580">
    <property type="entry name" value="UvrD-helicase"/>
    <property type="match status" value="1"/>
</dbReference>
<reference evidence="15 16" key="1">
    <citation type="submission" date="2011-12" db="EMBL/GenBank/DDBJ databases">
        <title>The Genome Sequence of Prevotella micans F0438.</title>
        <authorList>
            <consortium name="The Broad Institute Genome Sequencing Platform"/>
            <person name="Earl A."/>
            <person name="Ward D."/>
            <person name="Feldgarden M."/>
            <person name="Gevers D."/>
            <person name="Izard J."/>
            <person name="Baranova O.V."/>
            <person name="Blanton J.M."/>
            <person name="Wade W.G."/>
            <person name="Dewhirst F.E."/>
            <person name="Young S.K."/>
            <person name="Zeng Q."/>
            <person name="Gargeya S."/>
            <person name="Fitzgerald M."/>
            <person name="Haas B."/>
            <person name="Abouelleil A."/>
            <person name="Alvarado L."/>
            <person name="Arachchi H.M."/>
            <person name="Berlin A."/>
            <person name="Chapman S.B."/>
            <person name="Gearin G."/>
            <person name="Goldberg J."/>
            <person name="Griggs A."/>
            <person name="Gujja S."/>
            <person name="Hansen M."/>
            <person name="Heiman D."/>
            <person name="Howarth C."/>
            <person name="Larimer J."/>
            <person name="Lui A."/>
            <person name="MacDonald P.J.P."/>
            <person name="McCowen C."/>
            <person name="Montmayeur A."/>
            <person name="Murphy C."/>
            <person name="Neiman D."/>
            <person name="Pearson M."/>
            <person name="Priest M."/>
            <person name="Roberts A."/>
            <person name="Saif S."/>
            <person name="Shea T."/>
            <person name="Sisk P."/>
            <person name="Stolte C."/>
            <person name="Sykes S."/>
            <person name="Wortman J."/>
            <person name="Nusbaum C."/>
            <person name="Birren B."/>
        </authorList>
    </citation>
    <scope>NUCLEOTIDE SEQUENCE [LARGE SCALE GENOMIC DNA]</scope>
    <source>
        <strain evidence="15 16">F0438</strain>
    </source>
</reference>
<dbReference type="PROSITE" id="PS51217">
    <property type="entry name" value="UVRD_HELICASE_CTER"/>
    <property type="match status" value="1"/>
</dbReference>
<dbReference type="GO" id="GO:0000725">
    <property type="term" value="P:recombinational repair"/>
    <property type="evidence" value="ECO:0007669"/>
    <property type="project" value="TreeGrafter"/>
</dbReference>
<dbReference type="SUPFAM" id="SSF53098">
    <property type="entry name" value="Ribonuclease H-like"/>
    <property type="match status" value="1"/>
</dbReference>
<evidence type="ECO:0000313" key="15">
    <source>
        <dbReference type="EMBL" id="EHO72888.1"/>
    </source>
</evidence>
<dbReference type="AlphaFoldDB" id="H1Q160"/>
<dbReference type="SUPFAM" id="SSF52540">
    <property type="entry name" value="P-loop containing nucleoside triphosphate hydrolases"/>
    <property type="match status" value="1"/>
</dbReference>
<dbReference type="Gene3D" id="1.10.486.10">
    <property type="entry name" value="PCRA, domain 4"/>
    <property type="match status" value="1"/>
</dbReference>
<dbReference type="PANTHER" id="PTHR11070:SF2">
    <property type="entry name" value="ATP-DEPENDENT DNA HELICASE SRS2"/>
    <property type="match status" value="1"/>
</dbReference>
<accession>H1Q160</accession>
<proteinExistence type="inferred from homology"/>
<keyword evidence="2 12" id="KW-0547">Nucleotide-binding</keyword>
<comment type="catalytic activity">
    <reaction evidence="11">
        <text>ATP + H2O = ADP + phosphate + H(+)</text>
        <dbReference type="Rhea" id="RHEA:13065"/>
        <dbReference type="ChEBI" id="CHEBI:15377"/>
        <dbReference type="ChEBI" id="CHEBI:15378"/>
        <dbReference type="ChEBI" id="CHEBI:30616"/>
        <dbReference type="ChEBI" id="CHEBI:43474"/>
        <dbReference type="ChEBI" id="CHEBI:456216"/>
        <dbReference type="EC" id="5.6.2.4"/>
    </reaction>
</comment>
<dbReference type="Gene3D" id="1.10.10.160">
    <property type="match status" value="2"/>
</dbReference>
<dbReference type="SMART" id="SM00479">
    <property type="entry name" value="EXOIII"/>
    <property type="match status" value="1"/>
</dbReference>
<evidence type="ECO:0000259" key="14">
    <source>
        <dbReference type="PROSITE" id="PS51217"/>
    </source>
</evidence>
<dbReference type="InterPro" id="IPR027417">
    <property type="entry name" value="P-loop_NTPase"/>
</dbReference>
<dbReference type="GO" id="GO:0004527">
    <property type="term" value="F:exonuclease activity"/>
    <property type="evidence" value="ECO:0007669"/>
    <property type="project" value="UniProtKB-ARBA"/>
</dbReference>
<keyword evidence="3 12" id="KW-0378">Hydrolase</keyword>
<dbReference type="RefSeq" id="WP_006951702.1">
    <property type="nucleotide sequence ID" value="NZ_JH594521.1"/>
</dbReference>
<evidence type="ECO:0000256" key="9">
    <source>
        <dbReference type="ARBA" id="ARBA00034808"/>
    </source>
</evidence>
<dbReference type="InterPro" id="IPR013986">
    <property type="entry name" value="DExx_box_DNA_helicase_dom_sf"/>
</dbReference>
<sequence>MKINDRYYNKSWIPDPSQIEAIEAQDSYHFVMSPPGCGKTQILTERIRYAHDKGIKYTDMFCVTFTNRAARVIRERIRSILGDKGAEEVYVGNVHRYCSRFLYKHAVVPAGSSMLDDNDAIGVITQYTNEDEHAIIANPGRRRMYAEIIQLAGLMHQIIHKHPRHLRIHPECVKPNDILAMRSICKAHRMTFDAKAMIDIFENTDFYLDAAKEGVYDFKTRQIIELFLRKMSLAYRYKSDKRANNLLDFEDLLLLTYDAMRSDSIGKYKRYPWVQVDEVQDLNPLQLAIIDAITAPEGATTVYLGDEQQAIYSFMGAKTETLNDLKERCAGHVHYLNVNHRSPAYLLEVFNHYAEKVLNIDRNLLPTTTYAPKKSGDELRLIECDTIETEMQEVANLASRFSQNDKETTAIIVTSNREADAMSKVLDSHNLPHFKVSGTDLFSSDEVKLLLAHLNVLANEDNLIAWVRLFKGLKVFETTTASRNFIRALSDRAILPTDFLIYDNSTYVQDFYEEYENREIVIFDTETTGLNIFEDDILQIAAVTLRHGQIVEGSEFNIFIATQRKIPRKLGDIENPIIEEMKHNTLHDHADALQQFINYVGRRPLIGHNADYDYNILIHNLERYLPHIDLRQQCPKYFDSLKLIRLLEPHLHEYKLKTLLTILNLEGENSHLADADVHATCSLVVYCHRKAAKIIDSQQQFISHKRVQEHISILRKRYANRYLQTRRNLYLRNAESSLTNQLNEFYEYLLAEKYIEKFDNLPRIINYLNHDMIDPCTTPSLYEQFTAHIIDINSLRESDICGSSSMTDRLFIVTLHKAKGMEFHNVIVVNAVDGCYPTRSHIATPMAIIEDSRKFYVGLSRARKRLYITYSSISIEGNRPQARFLTRFMQPILHYFQQLPILRRSGKNIFLKS</sequence>
<evidence type="ECO:0000256" key="10">
    <source>
        <dbReference type="ARBA" id="ARBA00034923"/>
    </source>
</evidence>
<evidence type="ECO:0000256" key="3">
    <source>
        <dbReference type="ARBA" id="ARBA00022801"/>
    </source>
</evidence>
<dbReference type="GO" id="GO:0003677">
    <property type="term" value="F:DNA binding"/>
    <property type="evidence" value="ECO:0007669"/>
    <property type="project" value="UniProtKB-KW"/>
</dbReference>
<evidence type="ECO:0000256" key="11">
    <source>
        <dbReference type="ARBA" id="ARBA00048988"/>
    </source>
</evidence>
<dbReference type="STRING" id="883158.HMPREF9140_00648"/>
<protein>
    <recommendedName>
        <fullName evidence="9">DNA 3'-5' helicase</fullName>
        <ecNumber evidence="9">5.6.2.4</ecNumber>
    </recommendedName>
    <alternativeName>
        <fullName evidence="10">DNA 3'-5' helicase II</fullName>
    </alternativeName>
</protein>
<keyword evidence="6" id="KW-0238">DNA-binding</keyword>
<dbReference type="GO" id="GO:0005524">
    <property type="term" value="F:ATP binding"/>
    <property type="evidence" value="ECO:0007669"/>
    <property type="project" value="UniProtKB-UniRule"/>
</dbReference>
<evidence type="ECO:0000256" key="4">
    <source>
        <dbReference type="ARBA" id="ARBA00022806"/>
    </source>
</evidence>
<evidence type="ECO:0000256" key="1">
    <source>
        <dbReference type="ARBA" id="ARBA00009922"/>
    </source>
</evidence>
<dbReference type="PATRIC" id="fig|883158.3.peg.663"/>
<evidence type="ECO:0000259" key="13">
    <source>
        <dbReference type="PROSITE" id="PS51198"/>
    </source>
</evidence>
<comment type="caution">
    <text evidence="15">The sequence shown here is derived from an EMBL/GenBank/DDBJ whole genome shotgun (WGS) entry which is preliminary data.</text>
</comment>
<evidence type="ECO:0000256" key="12">
    <source>
        <dbReference type="PROSITE-ProRule" id="PRU00560"/>
    </source>
</evidence>
<dbReference type="Proteomes" id="UP000016023">
    <property type="component" value="Unassembled WGS sequence"/>
</dbReference>
<dbReference type="InterPro" id="IPR012337">
    <property type="entry name" value="RNaseH-like_sf"/>
</dbReference>
<dbReference type="EC" id="5.6.2.4" evidence="9"/>
<keyword evidence="16" id="KW-1185">Reference proteome</keyword>
<dbReference type="GO" id="GO:0016887">
    <property type="term" value="F:ATP hydrolysis activity"/>
    <property type="evidence" value="ECO:0007669"/>
    <property type="project" value="RHEA"/>
</dbReference>
<keyword evidence="7" id="KW-0413">Isomerase</keyword>
<dbReference type="PROSITE" id="PS51198">
    <property type="entry name" value="UVRD_HELICASE_ATP_BIND"/>
    <property type="match status" value="1"/>
</dbReference>
<dbReference type="InterPro" id="IPR014017">
    <property type="entry name" value="DNA_helicase_UvrD-like_C"/>
</dbReference>
<dbReference type="CDD" id="cd06127">
    <property type="entry name" value="DEDDh"/>
    <property type="match status" value="1"/>
</dbReference>